<reference evidence="3" key="1">
    <citation type="submission" date="2025-08" db="UniProtKB">
        <authorList>
            <consortium name="RefSeq"/>
        </authorList>
    </citation>
    <scope>IDENTIFICATION</scope>
    <source>
        <tissue evidence="3">Entire body</tissue>
    </source>
</reference>
<keyword evidence="2" id="KW-1185">Reference proteome</keyword>
<dbReference type="Proteomes" id="UP000192223">
    <property type="component" value="Unplaced"/>
</dbReference>
<keyword evidence="1" id="KW-0812">Transmembrane</keyword>
<feature type="transmembrane region" description="Helical" evidence="1">
    <location>
        <begin position="21"/>
        <end position="42"/>
    </location>
</feature>
<dbReference type="InParanoid" id="A0A1W4XVM0"/>
<dbReference type="CTD" id="4696"/>
<proteinExistence type="predicted"/>
<protein>
    <submittedName>
        <fullName evidence="3">Uncharacterized protein LOC108745011</fullName>
    </submittedName>
</protein>
<dbReference type="RefSeq" id="XP_018336518.1">
    <property type="nucleotide sequence ID" value="XM_018481016.2"/>
</dbReference>
<dbReference type="STRING" id="224129.A0A1W4XVM0"/>
<accession>A0A1W4XVM0</accession>
<gene>
    <name evidence="3" type="primary">LOC108745011</name>
</gene>
<dbReference type="KEGG" id="apln:108745011"/>
<evidence type="ECO:0000313" key="2">
    <source>
        <dbReference type="Proteomes" id="UP000192223"/>
    </source>
</evidence>
<organism evidence="2 3">
    <name type="scientific">Agrilus planipennis</name>
    <name type="common">Emerald ash borer</name>
    <name type="synonym">Agrilus marcopoli</name>
    <dbReference type="NCBI Taxonomy" id="224129"/>
    <lineage>
        <taxon>Eukaryota</taxon>
        <taxon>Metazoa</taxon>
        <taxon>Ecdysozoa</taxon>
        <taxon>Arthropoda</taxon>
        <taxon>Hexapoda</taxon>
        <taxon>Insecta</taxon>
        <taxon>Pterygota</taxon>
        <taxon>Neoptera</taxon>
        <taxon>Endopterygota</taxon>
        <taxon>Coleoptera</taxon>
        <taxon>Polyphaga</taxon>
        <taxon>Elateriformia</taxon>
        <taxon>Buprestoidea</taxon>
        <taxon>Buprestidae</taxon>
        <taxon>Agrilinae</taxon>
        <taxon>Agrilus</taxon>
    </lineage>
</organism>
<keyword evidence="1" id="KW-0472">Membrane</keyword>
<dbReference type="AlphaFoldDB" id="A0A1W4XVM0"/>
<dbReference type="FunCoup" id="A0A1W4XVM0">
    <property type="interactions" value="11"/>
</dbReference>
<keyword evidence="1" id="KW-1133">Transmembrane helix</keyword>
<dbReference type="OrthoDB" id="6600151at2759"/>
<dbReference type="GeneID" id="108745011"/>
<evidence type="ECO:0000313" key="3">
    <source>
        <dbReference type="RefSeq" id="XP_018336518.1"/>
    </source>
</evidence>
<sequence length="77" mass="8611">MASSVKGVGLFKRAWHEIPEIVGSSFMGLIGIGCAIAGVYNYNKRHGNVRKYKTRYTVIRSDDPDIEIIKAKKEGRL</sequence>
<name>A0A1W4XVM0_AGRPL</name>
<evidence type="ECO:0000256" key="1">
    <source>
        <dbReference type="SAM" id="Phobius"/>
    </source>
</evidence>
<dbReference type="PROSITE" id="PS51257">
    <property type="entry name" value="PROKAR_LIPOPROTEIN"/>
    <property type="match status" value="1"/>
</dbReference>